<feature type="domain" description="Halobacterial output" evidence="1">
    <location>
        <begin position="7"/>
        <end position="68"/>
    </location>
</feature>
<keyword evidence="3" id="KW-1185">Reference proteome</keyword>
<proteinExistence type="predicted"/>
<dbReference type="Proteomes" id="UP000318864">
    <property type="component" value="Unassembled WGS sequence"/>
</dbReference>
<sequence>MKYQIDSDESTAIAVVQAVADHKGVHHEELEPIYESVEPDALDSLVGNGSDVVVQFEYAGEVVTVDSSRICLEDREYMERACEGN</sequence>
<dbReference type="OrthoDB" id="271604at2157"/>
<protein>
    <recommendedName>
        <fullName evidence="1">Halobacterial output domain-containing protein</fullName>
    </recommendedName>
</protein>
<dbReference type="AlphaFoldDB" id="A0A4S3TIS3"/>
<accession>A0A4S3TIS3</accession>
<organism evidence="2 3">
    <name type="scientific">Salinadaptatus halalkaliphilus</name>
    <dbReference type="NCBI Taxonomy" id="2419781"/>
    <lineage>
        <taxon>Archaea</taxon>
        <taxon>Methanobacteriati</taxon>
        <taxon>Methanobacteriota</taxon>
        <taxon>Stenosarchaea group</taxon>
        <taxon>Halobacteria</taxon>
        <taxon>Halobacteriales</taxon>
        <taxon>Natrialbaceae</taxon>
        <taxon>Salinadaptatus</taxon>
    </lineage>
</organism>
<dbReference type="InterPro" id="IPR040624">
    <property type="entry name" value="HalOD1"/>
</dbReference>
<name>A0A4S3TIS3_9EURY</name>
<dbReference type="Pfam" id="PF18545">
    <property type="entry name" value="HalOD1"/>
    <property type="match status" value="1"/>
</dbReference>
<gene>
    <name evidence="2" type="ORF">D8Y22_19995</name>
</gene>
<dbReference type="RefSeq" id="WP_141466390.1">
    <property type="nucleotide sequence ID" value="NZ_RBZW01000072.1"/>
</dbReference>
<reference evidence="2 3" key="1">
    <citation type="submission" date="2018-10" db="EMBL/GenBank/DDBJ databases">
        <title>Natronolimnobius sp. XQ-INN 246 isolated from Inner Mongolia Autonomous Region of China.</title>
        <authorList>
            <person name="Xue Q."/>
        </authorList>
    </citation>
    <scope>NUCLEOTIDE SEQUENCE [LARGE SCALE GENOMIC DNA]</scope>
    <source>
        <strain evidence="2 3">XQ-INN 246</strain>
    </source>
</reference>
<comment type="caution">
    <text evidence="2">The sequence shown here is derived from an EMBL/GenBank/DDBJ whole genome shotgun (WGS) entry which is preliminary data.</text>
</comment>
<evidence type="ECO:0000313" key="2">
    <source>
        <dbReference type="EMBL" id="THE63113.1"/>
    </source>
</evidence>
<evidence type="ECO:0000313" key="3">
    <source>
        <dbReference type="Proteomes" id="UP000318864"/>
    </source>
</evidence>
<dbReference type="EMBL" id="RBZW01000072">
    <property type="protein sequence ID" value="THE63113.1"/>
    <property type="molecule type" value="Genomic_DNA"/>
</dbReference>
<evidence type="ECO:0000259" key="1">
    <source>
        <dbReference type="Pfam" id="PF18545"/>
    </source>
</evidence>